<dbReference type="RefSeq" id="WP_137005342.1">
    <property type="nucleotide sequence ID" value="NZ_CP039923.1"/>
</dbReference>
<organism evidence="1 2">
    <name type="scientific">Agrobacterium tumefaciens</name>
    <dbReference type="NCBI Taxonomy" id="358"/>
    <lineage>
        <taxon>Bacteria</taxon>
        <taxon>Pseudomonadati</taxon>
        <taxon>Pseudomonadota</taxon>
        <taxon>Alphaproteobacteria</taxon>
        <taxon>Hyphomicrobiales</taxon>
        <taxon>Rhizobiaceae</taxon>
        <taxon>Rhizobium/Agrobacterium group</taxon>
        <taxon>Agrobacterium</taxon>
        <taxon>Agrobacterium tumefaciens complex</taxon>
    </lineage>
</organism>
<dbReference type="AlphaFoldDB" id="A0A4D7YT81"/>
<accession>A0A4D7YT81</accession>
<proteinExistence type="predicted"/>
<evidence type="ECO:0000313" key="1">
    <source>
        <dbReference type="EMBL" id="QCL96736.1"/>
    </source>
</evidence>
<protein>
    <submittedName>
        <fullName evidence="1">Uncharacterized protein</fullName>
    </submittedName>
</protein>
<dbReference type="Proteomes" id="UP000298649">
    <property type="component" value="Chromosome linear"/>
</dbReference>
<sequence length="68" mass="7414">MSNPGFSGHLDMWDINFAVISAVVVYEYSLMEPVTGFNLRSGETSFAIATASPKTEAYKKHGAARGRM</sequence>
<evidence type="ECO:0000313" key="2">
    <source>
        <dbReference type="Proteomes" id="UP000298649"/>
    </source>
</evidence>
<gene>
    <name evidence="1" type="ORF">CFBP7129_21425</name>
</gene>
<dbReference type="EMBL" id="CP039923">
    <property type="protein sequence ID" value="QCL96736.1"/>
    <property type="molecule type" value="Genomic_DNA"/>
</dbReference>
<reference evidence="1 2" key="1">
    <citation type="submission" date="2019-04" db="EMBL/GenBank/DDBJ databases">
        <title>Complete genome sequence of Agrobacterium tumefaciens CFBP7129.</title>
        <authorList>
            <person name="Haryono M."/>
            <person name="Lin Y.-C."/>
            <person name="Lai E.-M."/>
            <person name="Kuo C.-H."/>
        </authorList>
    </citation>
    <scope>NUCLEOTIDE SEQUENCE [LARGE SCALE GENOMIC DNA]</scope>
    <source>
        <strain evidence="1 2">CFBP7129</strain>
    </source>
</reference>
<name>A0A4D7YT81_AGRTU</name>